<dbReference type="PANTHER" id="PTHR36435">
    <property type="entry name" value="SLR1288 PROTEIN"/>
    <property type="match status" value="1"/>
</dbReference>
<proteinExistence type="predicted"/>
<dbReference type="AlphaFoldDB" id="A0A2W2B6M1"/>
<gene>
    <name evidence="3" type="ORF">DK847_15030</name>
</gene>
<dbReference type="InterPro" id="IPR003675">
    <property type="entry name" value="Rce1/LyrA-like_dom"/>
</dbReference>
<comment type="caution">
    <text evidence="3">The sequence shown here is derived from an EMBL/GenBank/DDBJ whole genome shotgun (WGS) entry which is preliminary data.</text>
</comment>
<feature type="transmembrane region" description="Helical" evidence="1">
    <location>
        <begin position="223"/>
        <end position="241"/>
    </location>
</feature>
<dbReference type="RefSeq" id="WP_111199348.1">
    <property type="nucleotide sequence ID" value="NZ_QKVK01000007.1"/>
</dbReference>
<feature type="domain" description="CAAX prenyl protease 2/Lysostaphin resistance protein A-like" evidence="2">
    <location>
        <begin position="167"/>
        <end position="258"/>
    </location>
</feature>
<keyword evidence="1" id="KW-1133">Transmembrane helix</keyword>
<feature type="transmembrane region" description="Helical" evidence="1">
    <location>
        <begin position="200"/>
        <end position="217"/>
    </location>
</feature>
<accession>A0A2W2B6M1</accession>
<dbReference type="InterPro" id="IPR052710">
    <property type="entry name" value="CAAX_protease"/>
</dbReference>
<dbReference type="PANTHER" id="PTHR36435:SF1">
    <property type="entry name" value="CAAX AMINO TERMINAL PROTEASE FAMILY PROTEIN"/>
    <property type="match status" value="1"/>
</dbReference>
<evidence type="ECO:0000256" key="1">
    <source>
        <dbReference type="SAM" id="Phobius"/>
    </source>
</evidence>
<feature type="transmembrane region" description="Helical" evidence="1">
    <location>
        <begin position="107"/>
        <end position="131"/>
    </location>
</feature>
<feature type="transmembrane region" description="Helical" evidence="1">
    <location>
        <begin position="23"/>
        <end position="53"/>
    </location>
</feature>
<feature type="transmembrane region" description="Helical" evidence="1">
    <location>
        <begin position="65"/>
        <end position="86"/>
    </location>
</feature>
<dbReference type="GO" id="GO:0080120">
    <property type="term" value="P:CAAX-box protein maturation"/>
    <property type="evidence" value="ECO:0007669"/>
    <property type="project" value="UniProtKB-ARBA"/>
</dbReference>
<protein>
    <recommendedName>
        <fullName evidence="2">CAAX prenyl protease 2/Lysostaphin resistance protein A-like domain-containing protein</fullName>
    </recommendedName>
</protein>
<keyword evidence="1" id="KW-0812">Transmembrane</keyword>
<evidence type="ECO:0000259" key="2">
    <source>
        <dbReference type="Pfam" id="PF02517"/>
    </source>
</evidence>
<reference evidence="4" key="1">
    <citation type="submission" date="2018-06" db="EMBL/GenBank/DDBJ databases">
        <title>Aestuariibacter litoralis strain KCTC 52945T.</title>
        <authorList>
            <person name="Li X."/>
            <person name="Salam N."/>
            <person name="Li J.-L."/>
            <person name="Chen Y.-M."/>
            <person name="Yang Z.-W."/>
            <person name="Zhang L.-Y."/>
            <person name="Han M.-X."/>
            <person name="Xiao M."/>
            <person name="Li W.-J."/>
        </authorList>
    </citation>
    <scope>NUCLEOTIDE SEQUENCE [LARGE SCALE GENOMIC DNA]</scope>
    <source>
        <strain evidence="4">KCTC 52945</strain>
    </source>
</reference>
<evidence type="ECO:0000313" key="4">
    <source>
        <dbReference type="Proteomes" id="UP000248795"/>
    </source>
</evidence>
<dbReference type="Pfam" id="PF02517">
    <property type="entry name" value="Rce1-like"/>
    <property type="match status" value="1"/>
</dbReference>
<evidence type="ECO:0000313" key="3">
    <source>
        <dbReference type="EMBL" id="PZF75964.1"/>
    </source>
</evidence>
<dbReference type="Proteomes" id="UP000248795">
    <property type="component" value="Unassembled WGS sequence"/>
</dbReference>
<organism evidence="3 4">
    <name type="scientific">Aestuariivirga litoralis</name>
    <dbReference type="NCBI Taxonomy" id="2650924"/>
    <lineage>
        <taxon>Bacteria</taxon>
        <taxon>Pseudomonadati</taxon>
        <taxon>Pseudomonadota</taxon>
        <taxon>Alphaproteobacteria</taxon>
        <taxon>Hyphomicrobiales</taxon>
        <taxon>Aestuariivirgaceae</taxon>
        <taxon>Aestuariivirga</taxon>
    </lineage>
</organism>
<keyword evidence="4" id="KW-1185">Reference proteome</keyword>
<dbReference type="EMBL" id="QKVK01000007">
    <property type="protein sequence ID" value="PZF75964.1"/>
    <property type="molecule type" value="Genomic_DNA"/>
</dbReference>
<feature type="transmembrane region" description="Helical" evidence="1">
    <location>
        <begin position="167"/>
        <end position="188"/>
    </location>
</feature>
<sequence length="272" mass="29527">MKLGEDFSGGLFRRGYWPDNATGLWYSLAVAVVLMVLHQALQAVFVVAGLMFFKLAPGVTPALTKVALVSIFPASLIVFALGYWLAGLRGGVRREVLALHWPRLTPLGVAVLIIGFMLAMYAAIMLIVLVFQVDISQYTPGPHGESPKTGSAGAVKEAMFDIANTPWLFALVFPSIAIGAPLAEELIFRGQLFSALSQTRLGVAGTTVVTAALWSLLHVTEPWLSIGLIFVMGLFFGWMMYRFGSLWLTVLCHGVWNGFYALLIFFNAAGVP</sequence>
<feature type="transmembrane region" description="Helical" evidence="1">
    <location>
        <begin position="248"/>
        <end position="269"/>
    </location>
</feature>
<dbReference type="GO" id="GO:0004175">
    <property type="term" value="F:endopeptidase activity"/>
    <property type="evidence" value="ECO:0007669"/>
    <property type="project" value="UniProtKB-ARBA"/>
</dbReference>
<keyword evidence="1" id="KW-0472">Membrane</keyword>
<name>A0A2W2B6M1_9HYPH</name>